<sequence>MRTRFLNIDFVGRASDETLRDTTIFSLPVPHLSLPDLPHLPILGEEIASSDLSSQIQIEIGPFPFENALSHFSSSSSSFHLPLGPDLPIQGGDSHVLSSHQVKKDDYTWRNASSEAIAIAIPTETPQGKWRSSRSQVSETENENREEENRFPFSERNEGNKRKFRSEAQEQETGQKENGFSGGKNDGRFTGLQFEIPELVFPLVDACCITDYCKEEKEISVDIHKFRDTISYSQDVSGSIYSVEDITVECYAGPSYGEEEESVKTLSCCRKLLNFEVSKIGLDFNTRPSMEEEFHSLLSHIGLMHWVEKDELDIDCMELLGSMDVEILECLFDDVPSRQIPKPPPTCIISLLDMDYVSVTENIHLSRHSVIYTKTSCGDFFSLAIKLQFQEVEMLDLVHFHSFEVLVSLLLAYLPETWEQMIKENTKAVGSFYEFIINTELALVDDTFKSFSVPFLCEDKEIVFFSSVVRDILDEQKVRHATACDGIYLDWHILQEEICDREVFLTYKKVLEGIDVQKIATELQPSDAGAVIDSVFLDDTQTELNIFRCEEMLSEIPSIAMDNELTRSNTNQLLKDENQTLESGEPTDENQMPGSGEPTVVNPERISLLLESMSQFNELKFFLKARKGVTGRTSEDASKEKTDSRAPVSVISPKDLTILSSSQEVTFQQWEIEVHHIKLSDYILDLIDNIYKNYSDIWQNGIEMEKENISSQFVDDFILLSLSKQMLLDLIASRSVLHTTSSGEDKMLMAYITLYACKQMAYYLCFFGIHPSYQYVQNLSRNLKHLRVKLDPLLSLIENACWEAEKGKIEFHPSLSTVEEILRSNFPLNGKKVLIVATRVFWWILKWKLTSMGVMFHEVNNIPSYSNQLDALNCDDSENHILKALLQSDCLIISFEHIFPLFPFNKFSTILEYGGSHGSSRIATISSTFVSLPQIHLLKMELEEFSVPKALCEGFDTSQHLDHTMESVSPAMRGLQDGLSNQHIVGLLNFLPIVENNGSAASFGTMYTVEPCHMSNTESGIEVPMKSEVTYTPSSPDTVIIVNTQNMYKEVLISRRSSYQKILAMEKGGVQVIERELNLPVDLIFSADTCLVWYDARNFAINGTSTEKVFSCIPESMENTATNVLMSLSFSFRGCIMVFEGDSSFLTAIMESSDGLYAAAASLDMQLQLFCSYSSDFTDEIIVNSIRSASKLNQGWYPAMLELETFAESFLTSFPSINPISAHAILSSGGRGTLVKFLECPHDQRIQAIGKYCVPNESMVLFSSLCRYGELGESKSGMTDCSSTLSSAMDSGNCKGEMQSQKKRQKYTVAAQSVDIPTEEHFEFESLNGFGDFIPKPSGSSWPYESHNLSTGYTRDYSLADQVLYEKQDVDTSLMNDVNWDDIQIYEKVCDGFRGEALENSSLLSGGDFCIANTRSWAAPQTAKEGAVRNPVPTKRFGTTSHPAFPISMEIDSNDFCMTNTRSRAPQCTEKRGALRSPVPTKRSSFDTGSHPVFPISTEIDGDLEIWLSSKGQRQRLDGICGDPSIESSMEILSMKQRENLRENKMQKSSRNTLGLSFRETAPPYGETLLSTPIRTSGLQQGSSWMTDFLNRVKEKSRMHRQSISCSTYVDHSASSRKTDKFVNRQSPSSLDSYRYQGGSKAQKITQQKWPKQSRKSLDSVKHGKRPPSFSPTWTPIDKRARQSLSFTRSGNEKQSKLVWSDGSGLSVRKRYRAED</sequence>
<reference evidence="1 2" key="1">
    <citation type="journal article" date="2022" name="Hortic Res">
        <title>A haplotype resolved chromosomal level avocado genome allows analysis of novel avocado genes.</title>
        <authorList>
            <person name="Nath O."/>
            <person name="Fletcher S.J."/>
            <person name="Hayward A."/>
            <person name="Shaw L.M."/>
            <person name="Masouleh A.K."/>
            <person name="Furtado A."/>
            <person name="Henry R.J."/>
            <person name="Mitter N."/>
        </authorList>
    </citation>
    <scope>NUCLEOTIDE SEQUENCE [LARGE SCALE GENOMIC DNA]</scope>
    <source>
        <strain evidence="2">cv. Hass</strain>
    </source>
</reference>
<name>A0ACC2K2Q3_PERAE</name>
<dbReference type="EMBL" id="CM056820">
    <property type="protein sequence ID" value="KAJ8615360.1"/>
    <property type="molecule type" value="Genomic_DNA"/>
</dbReference>
<dbReference type="Proteomes" id="UP001234297">
    <property type="component" value="Chromosome 12"/>
</dbReference>
<organism evidence="1 2">
    <name type="scientific">Persea americana</name>
    <name type="common">Avocado</name>
    <dbReference type="NCBI Taxonomy" id="3435"/>
    <lineage>
        <taxon>Eukaryota</taxon>
        <taxon>Viridiplantae</taxon>
        <taxon>Streptophyta</taxon>
        <taxon>Embryophyta</taxon>
        <taxon>Tracheophyta</taxon>
        <taxon>Spermatophyta</taxon>
        <taxon>Magnoliopsida</taxon>
        <taxon>Magnoliidae</taxon>
        <taxon>Laurales</taxon>
        <taxon>Lauraceae</taxon>
        <taxon>Persea</taxon>
    </lineage>
</organism>
<gene>
    <name evidence="1" type="ORF">MRB53_034732</name>
</gene>
<comment type="caution">
    <text evidence="1">The sequence shown here is derived from an EMBL/GenBank/DDBJ whole genome shotgun (WGS) entry which is preliminary data.</text>
</comment>
<accession>A0ACC2K2Q3</accession>
<evidence type="ECO:0000313" key="1">
    <source>
        <dbReference type="EMBL" id="KAJ8615360.1"/>
    </source>
</evidence>
<evidence type="ECO:0000313" key="2">
    <source>
        <dbReference type="Proteomes" id="UP001234297"/>
    </source>
</evidence>
<proteinExistence type="predicted"/>
<protein>
    <submittedName>
        <fullName evidence="1">Uncharacterized protein</fullName>
    </submittedName>
</protein>
<keyword evidence="2" id="KW-1185">Reference proteome</keyword>